<dbReference type="PROSITE" id="PS51194">
    <property type="entry name" value="HELICASE_CTER"/>
    <property type="match status" value="1"/>
</dbReference>
<keyword evidence="3" id="KW-0378">Hydrolase</keyword>
<keyword evidence="6" id="KW-0413">Isomerase</keyword>
<gene>
    <name evidence="12" type="ORF">DRJ31_10965</name>
</gene>
<dbReference type="SUPFAM" id="SSF52540">
    <property type="entry name" value="P-loop containing nucleoside triphosphate hydrolases"/>
    <property type="match status" value="2"/>
</dbReference>
<evidence type="ECO:0000256" key="4">
    <source>
        <dbReference type="ARBA" id="ARBA00022806"/>
    </source>
</evidence>
<name>A0A497EJR4_9CREN</name>
<dbReference type="InterPro" id="IPR040699">
    <property type="entry name" value="XPB_DRD"/>
</dbReference>
<accession>A0A497EJR4</accession>
<protein>
    <recommendedName>
        <fullName evidence="8">DNA 3'-5' helicase</fullName>
        <ecNumber evidence="8">5.6.2.4</ecNumber>
    </recommendedName>
</protein>
<dbReference type="Pfam" id="PF04851">
    <property type="entry name" value="ResIII"/>
    <property type="match status" value="1"/>
</dbReference>
<feature type="domain" description="Helicase C-terminal" evidence="11">
    <location>
        <begin position="362"/>
        <end position="492"/>
    </location>
</feature>
<evidence type="ECO:0000313" key="13">
    <source>
        <dbReference type="Proteomes" id="UP000278475"/>
    </source>
</evidence>
<organism evidence="12 13">
    <name type="scientific">Thermoproteota archaeon</name>
    <dbReference type="NCBI Taxonomy" id="2056631"/>
    <lineage>
        <taxon>Archaea</taxon>
        <taxon>Thermoproteota</taxon>
    </lineage>
</organism>
<dbReference type="AlphaFoldDB" id="A0A497EJR4"/>
<dbReference type="Pfam" id="PF18458">
    <property type="entry name" value="XPB_DRD"/>
    <property type="match status" value="1"/>
</dbReference>
<dbReference type="EMBL" id="QMQV01000238">
    <property type="protein sequence ID" value="RLE45667.1"/>
    <property type="molecule type" value="Genomic_DNA"/>
</dbReference>
<feature type="domain" description="Helicase ATP-binding" evidence="10">
    <location>
        <begin position="125"/>
        <end position="269"/>
    </location>
</feature>
<evidence type="ECO:0000256" key="2">
    <source>
        <dbReference type="ARBA" id="ARBA00022741"/>
    </source>
</evidence>
<dbReference type="InterPro" id="IPR032438">
    <property type="entry name" value="ERCC3_RAD25_C"/>
</dbReference>
<evidence type="ECO:0000256" key="1">
    <source>
        <dbReference type="ARBA" id="ARBA00006637"/>
    </source>
</evidence>
<dbReference type="SMART" id="SM00487">
    <property type="entry name" value="DEXDc"/>
    <property type="match status" value="1"/>
</dbReference>
<dbReference type="InterPro" id="IPR001650">
    <property type="entry name" value="Helicase_C-like"/>
</dbReference>
<keyword evidence="2" id="KW-0547">Nucleotide-binding</keyword>
<dbReference type="PROSITE" id="PS51192">
    <property type="entry name" value="HELICASE_ATP_BIND_1"/>
    <property type="match status" value="1"/>
</dbReference>
<comment type="similarity">
    <text evidence="1">Belongs to the helicase family. RAD25/XPB subfamily.</text>
</comment>
<dbReference type="InterPro" id="IPR027417">
    <property type="entry name" value="P-loop_NTPase"/>
</dbReference>
<comment type="caution">
    <text evidence="12">The sequence shown here is derived from an EMBL/GenBank/DDBJ whole genome shotgun (WGS) entry which is preliminary data.</text>
</comment>
<dbReference type="GO" id="GO:0016787">
    <property type="term" value="F:hydrolase activity"/>
    <property type="evidence" value="ECO:0007669"/>
    <property type="project" value="UniProtKB-KW"/>
</dbReference>
<dbReference type="InterPro" id="IPR006935">
    <property type="entry name" value="Helicase/UvrB_N"/>
</dbReference>
<dbReference type="Gene3D" id="3.40.1170.30">
    <property type="match status" value="1"/>
</dbReference>
<dbReference type="GO" id="GO:0043138">
    <property type="term" value="F:3'-5' DNA helicase activity"/>
    <property type="evidence" value="ECO:0007669"/>
    <property type="project" value="UniProtKB-EC"/>
</dbReference>
<evidence type="ECO:0000256" key="7">
    <source>
        <dbReference type="ARBA" id="ARBA00034617"/>
    </source>
</evidence>
<dbReference type="Gene3D" id="3.40.50.300">
    <property type="entry name" value="P-loop containing nucleotide triphosphate hydrolases"/>
    <property type="match status" value="2"/>
</dbReference>
<dbReference type="CDD" id="cd17926">
    <property type="entry name" value="DEXHc_RE"/>
    <property type="match status" value="1"/>
</dbReference>
<dbReference type="PANTHER" id="PTHR11274:SF0">
    <property type="entry name" value="GENERAL TRANSCRIPTION AND DNA REPAIR FACTOR IIH HELICASE SUBUNIT XPB"/>
    <property type="match status" value="1"/>
</dbReference>
<dbReference type="Pfam" id="PF16203">
    <property type="entry name" value="ERCC3_RAD25_C"/>
    <property type="match status" value="1"/>
</dbReference>
<dbReference type="InterPro" id="IPR014001">
    <property type="entry name" value="Helicase_ATP-bd"/>
</dbReference>
<comment type="catalytic activity">
    <reaction evidence="7">
        <text>Couples ATP hydrolysis with the unwinding of duplex DNA by translocating in the 3'-5' direction.</text>
        <dbReference type="EC" id="5.6.2.4"/>
    </reaction>
</comment>
<evidence type="ECO:0000256" key="6">
    <source>
        <dbReference type="ARBA" id="ARBA00023235"/>
    </source>
</evidence>
<dbReference type="SMART" id="SM00490">
    <property type="entry name" value="HELICc"/>
    <property type="match status" value="1"/>
</dbReference>
<dbReference type="InterPro" id="IPR050615">
    <property type="entry name" value="ATP-dep_DNA_Helicase"/>
</dbReference>
<dbReference type="GO" id="GO:0005524">
    <property type="term" value="F:ATP binding"/>
    <property type="evidence" value="ECO:0007669"/>
    <property type="project" value="UniProtKB-KW"/>
</dbReference>
<keyword evidence="5" id="KW-0067">ATP-binding</keyword>
<comment type="catalytic activity">
    <reaction evidence="9">
        <text>ATP + H2O = ADP + phosphate + H(+)</text>
        <dbReference type="Rhea" id="RHEA:13065"/>
        <dbReference type="ChEBI" id="CHEBI:15377"/>
        <dbReference type="ChEBI" id="CHEBI:15378"/>
        <dbReference type="ChEBI" id="CHEBI:30616"/>
        <dbReference type="ChEBI" id="CHEBI:43474"/>
        <dbReference type="ChEBI" id="CHEBI:456216"/>
        <dbReference type="EC" id="5.6.2.4"/>
    </reaction>
</comment>
<evidence type="ECO:0000256" key="9">
    <source>
        <dbReference type="ARBA" id="ARBA00048988"/>
    </source>
</evidence>
<dbReference type="EC" id="5.6.2.4" evidence="8"/>
<evidence type="ECO:0000259" key="11">
    <source>
        <dbReference type="PROSITE" id="PS51194"/>
    </source>
</evidence>
<evidence type="ECO:0000313" key="12">
    <source>
        <dbReference type="EMBL" id="RLE45667.1"/>
    </source>
</evidence>
<evidence type="ECO:0000259" key="10">
    <source>
        <dbReference type="PROSITE" id="PS51192"/>
    </source>
</evidence>
<evidence type="ECO:0000256" key="8">
    <source>
        <dbReference type="ARBA" id="ARBA00034808"/>
    </source>
</evidence>
<evidence type="ECO:0000256" key="5">
    <source>
        <dbReference type="ARBA" id="ARBA00022840"/>
    </source>
</evidence>
<dbReference type="GO" id="GO:0003677">
    <property type="term" value="F:DNA binding"/>
    <property type="evidence" value="ECO:0007669"/>
    <property type="project" value="InterPro"/>
</dbReference>
<reference evidence="12 13" key="1">
    <citation type="submission" date="2018-06" db="EMBL/GenBank/DDBJ databases">
        <title>Extensive metabolic versatility and redundancy in microbially diverse, dynamic hydrothermal sediments.</title>
        <authorList>
            <person name="Dombrowski N."/>
            <person name="Teske A."/>
            <person name="Baker B.J."/>
        </authorList>
    </citation>
    <scope>NUCLEOTIDE SEQUENCE [LARGE SCALE GENOMIC DNA]</scope>
    <source>
        <strain evidence="12">B66_G16</strain>
    </source>
</reference>
<keyword evidence="4 12" id="KW-0347">Helicase</keyword>
<evidence type="ECO:0000256" key="3">
    <source>
        <dbReference type="ARBA" id="ARBA00022801"/>
    </source>
</evidence>
<dbReference type="PANTHER" id="PTHR11274">
    <property type="entry name" value="RAD25/XP-B DNA REPAIR HELICASE"/>
    <property type="match status" value="1"/>
</dbReference>
<proteinExistence type="inferred from homology"/>
<sequence length="492" mass="57263">MFIQRLNKGFPYQLIIFTLQFFPLLNSSFLTFIKISTERKSNLVYRVRLKYHKGTIIVDGNLYLPYFSYDPRIRAYRALACYYDQIKRYLDENRIDYEDRVLDLLPFPYISSKVELRPYQEEALKAWMRAGKKGVIVLPTGAGKTVIGIKAIEVVNAPSLIVVPTLELLNQWREVLEKEFEVEIGVIGGGKQELKSITVITYDSAYLKAEWLGNKFSLLIFDEAHHLPSHGYRQIAELSAAPYRLGLTATIEREDGLHIDLPKLIGEKVYEIKPRDLAGRYLADYEVERIKVDLTPEEKEEYKKYWSIYTNYLKNRNLKMRSLEDFERFLTIASYDKEGREALLARHRALKIALNSEAKLTLLAQLLKMYRGYKTIIFTQHNELVHRIANRFLIPFITHKTSKEERREILRGFKEGRYTRIVTSKVLDEGVDVPDASLGIIISGTGSRREFIQRLGRLLRPKEGKKAKLIEIVSVETKELQLSYKRHKGRSI</sequence>
<dbReference type="Proteomes" id="UP000278475">
    <property type="component" value="Unassembled WGS sequence"/>
</dbReference>